<name>A0AAX4J1W4_9PEZI</name>
<keyword evidence="3 7" id="KW-1133">Transmembrane helix</keyword>
<evidence type="ECO:0000313" key="10">
    <source>
        <dbReference type="Proteomes" id="UP001322277"/>
    </source>
</evidence>
<dbReference type="GeneID" id="87950924"/>
<feature type="region of interest" description="Disordered" evidence="6">
    <location>
        <begin position="344"/>
        <end position="397"/>
    </location>
</feature>
<feature type="transmembrane region" description="Helical" evidence="7">
    <location>
        <begin position="268"/>
        <end position="292"/>
    </location>
</feature>
<dbReference type="Pfam" id="PF20684">
    <property type="entry name" value="Fung_rhodopsin"/>
    <property type="match status" value="1"/>
</dbReference>
<reference evidence="10" key="1">
    <citation type="journal article" date="2023" name="bioRxiv">
        <title>Complete genome of the Medicago anthracnose fungus, Colletotrichum destructivum, reveals a mini-chromosome-like region within a core chromosome.</title>
        <authorList>
            <person name="Lapalu N."/>
            <person name="Simon A."/>
            <person name="Lu A."/>
            <person name="Plaumann P.-L."/>
            <person name="Amselem J."/>
            <person name="Pigne S."/>
            <person name="Auger A."/>
            <person name="Koch C."/>
            <person name="Dallery J.-F."/>
            <person name="O'Connell R.J."/>
        </authorList>
    </citation>
    <scope>NUCLEOTIDE SEQUENCE [LARGE SCALE GENOMIC DNA]</scope>
    <source>
        <strain evidence="10">CBS 520.97</strain>
    </source>
</reference>
<evidence type="ECO:0000256" key="6">
    <source>
        <dbReference type="SAM" id="MobiDB-lite"/>
    </source>
</evidence>
<evidence type="ECO:0000256" key="4">
    <source>
        <dbReference type="ARBA" id="ARBA00023136"/>
    </source>
</evidence>
<dbReference type="InterPro" id="IPR052337">
    <property type="entry name" value="SAT4-like"/>
</dbReference>
<feature type="transmembrane region" description="Helical" evidence="7">
    <location>
        <begin position="192"/>
        <end position="214"/>
    </location>
</feature>
<organism evidence="9 10">
    <name type="scientific">Colletotrichum destructivum</name>
    <dbReference type="NCBI Taxonomy" id="34406"/>
    <lineage>
        <taxon>Eukaryota</taxon>
        <taxon>Fungi</taxon>
        <taxon>Dikarya</taxon>
        <taxon>Ascomycota</taxon>
        <taxon>Pezizomycotina</taxon>
        <taxon>Sordariomycetes</taxon>
        <taxon>Hypocreomycetidae</taxon>
        <taxon>Glomerellales</taxon>
        <taxon>Glomerellaceae</taxon>
        <taxon>Colletotrichum</taxon>
        <taxon>Colletotrichum destructivum species complex</taxon>
    </lineage>
</organism>
<comment type="similarity">
    <text evidence="5">Belongs to the SAT4 family.</text>
</comment>
<evidence type="ECO:0000256" key="7">
    <source>
        <dbReference type="SAM" id="Phobius"/>
    </source>
</evidence>
<evidence type="ECO:0000259" key="8">
    <source>
        <dbReference type="Pfam" id="PF20684"/>
    </source>
</evidence>
<accession>A0AAX4J1W4</accession>
<evidence type="ECO:0000256" key="5">
    <source>
        <dbReference type="ARBA" id="ARBA00038359"/>
    </source>
</evidence>
<gene>
    <name evidence="9" type="ORF">CDEST_14424</name>
</gene>
<sequence>MKMPTAAAAFLIANSVAAFLTAAVVGLRVVSRVLAGSKLGWDDYFTLLALPQAISLLVIQGKCKGFLGSFLCSETNAGLCGYQRLTSTAGSTAGLGYHLSEVSDNWLYMDSLFLPFETLFATASLTTKLSVLFFYLRVFTSRPMRVATKLTLVVVLLWGIANILETLLICHISDGAWHATRPDICRDHEAAILSTGLFNCVVNSFVMLVPLYTIWSLRKVSVSTRFGLSGVFLLNLIAIIVSIVRLSIMVNVRSLDEVVENLAMTTFLTVLETHLTILCNSLPMLLPLWAFWKHRRFETDEYVSRLGGDSDQSSRRHKRLVEDLTNGIPLETMYGEKIASFTTTVGRGESRRRRKRPGTDDDGGDDGSDTGSTAGLPGNAEGIRIETKWTISEETTK</sequence>
<comment type="subcellular location">
    <subcellularLocation>
        <location evidence="1">Membrane</location>
        <topology evidence="1">Multi-pass membrane protein</topology>
    </subcellularLocation>
</comment>
<dbReference type="InterPro" id="IPR049326">
    <property type="entry name" value="Rhodopsin_dom_fungi"/>
</dbReference>
<keyword evidence="4 7" id="KW-0472">Membrane</keyword>
<evidence type="ECO:0000256" key="2">
    <source>
        <dbReference type="ARBA" id="ARBA00022692"/>
    </source>
</evidence>
<dbReference type="PANTHER" id="PTHR33048:SF161">
    <property type="entry name" value="INTEGRAL MEMBRANE PROTEIN"/>
    <property type="match status" value="1"/>
</dbReference>
<keyword evidence="2 7" id="KW-0812">Transmembrane</keyword>
<protein>
    <recommendedName>
        <fullName evidence="8">Rhodopsin domain-containing protein</fullName>
    </recommendedName>
</protein>
<keyword evidence="10" id="KW-1185">Reference proteome</keyword>
<dbReference type="PANTHER" id="PTHR33048">
    <property type="entry name" value="PTH11-LIKE INTEGRAL MEMBRANE PROTEIN (AFU_ORTHOLOGUE AFUA_5G11245)"/>
    <property type="match status" value="1"/>
</dbReference>
<dbReference type="KEGG" id="cdet:87950924"/>
<dbReference type="EMBL" id="CP137314">
    <property type="protein sequence ID" value="WQF89410.1"/>
    <property type="molecule type" value="Genomic_DNA"/>
</dbReference>
<proteinExistence type="inferred from homology"/>
<dbReference type="AlphaFoldDB" id="A0AAX4J1W4"/>
<feature type="transmembrane region" description="Helical" evidence="7">
    <location>
        <begin position="150"/>
        <end position="172"/>
    </location>
</feature>
<dbReference type="RefSeq" id="XP_062786631.1">
    <property type="nucleotide sequence ID" value="XM_062930580.1"/>
</dbReference>
<feature type="transmembrane region" description="Helical" evidence="7">
    <location>
        <begin position="119"/>
        <end position="138"/>
    </location>
</feature>
<dbReference type="GO" id="GO:0016020">
    <property type="term" value="C:membrane"/>
    <property type="evidence" value="ECO:0007669"/>
    <property type="project" value="UniProtKB-SubCell"/>
</dbReference>
<dbReference type="Proteomes" id="UP001322277">
    <property type="component" value="Chromosome 10"/>
</dbReference>
<evidence type="ECO:0000313" key="9">
    <source>
        <dbReference type="EMBL" id="WQF89410.1"/>
    </source>
</evidence>
<feature type="domain" description="Rhodopsin" evidence="8">
    <location>
        <begin position="27"/>
        <end position="289"/>
    </location>
</feature>
<feature type="transmembrane region" description="Helical" evidence="7">
    <location>
        <begin position="226"/>
        <end position="248"/>
    </location>
</feature>
<evidence type="ECO:0000256" key="3">
    <source>
        <dbReference type="ARBA" id="ARBA00022989"/>
    </source>
</evidence>
<evidence type="ECO:0000256" key="1">
    <source>
        <dbReference type="ARBA" id="ARBA00004141"/>
    </source>
</evidence>